<keyword evidence="2" id="KW-1185">Reference proteome</keyword>
<evidence type="ECO:0000313" key="2">
    <source>
        <dbReference type="Proteomes" id="UP000812270"/>
    </source>
</evidence>
<proteinExistence type="predicted"/>
<dbReference type="InterPro" id="IPR008000">
    <property type="entry name" value="Rham/fucose_mutarotase"/>
</dbReference>
<dbReference type="Proteomes" id="UP000812270">
    <property type="component" value="Unassembled WGS sequence"/>
</dbReference>
<protein>
    <submittedName>
        <fullName evidence="1">L-rhamnose mutarotase</fullName>
    </submittedName>
</protein>
<organism evidence="1 2">
    <name type="scientific">Pinibacter aurantiacus</name>
    <dbReference type="NCBI Taxonomy" id="2851599"/>
    <lineage>
        <taxon>Bacteria</taxon>
        <taxon>Pseudomonadati</taxon>
        <taxon>Bacteroidota</taxon>
        <taxon>Chitinophagia</taxon>
        <taxon>Chitinophagales</taxon>
        <taxon>Chitinophagaceae</taxon>
        <taxon>Pinibacter</taxon>
    </lineage>
</organism>
<name>A0A9E2SA01_9BACT</name>
<reference evidence="1" key="1">
    <citation type="submission" date="2021-06" db="EMBL/GenBank/DDBJ databases">
        <authorList>
            <person name="Huq M.A."/>
        </authorList>
    </citation>
    <scope>NUCLEOTIDE SEQUENCE</scope>
    <source>
        <strain evidence="1">MAH-26</strain>
    </source>
</reference>
<comment type="caution">
    <text evidence="1">The sequence shown here is derived from an EMBL/GenBank/DDBJ whole genome shotgun (WGS) entry which is preliminary data.</text>
</comment>
<dbReference type="AlphaFoldDB" id="A0A9E2SA01"/>
<dbReference type="EMBL" id="JAHSPG010000006">
    <property type="protein sequence ID" value="MBV4357487.1"/>
    <property type="molecule type" value="Genomic_DNA"/>
</dbReference>
<gene>
    <name evidence="1" type="ORF">KTO63_10040</name>
</gene>
<dbReference type="RefSeq" id="WP_217791132.1">
    <property type="nucleotide sequence ID" value="NZ_JAHSPG010000006.1"/>
</dbReference>
<dbReference type="GO" id="GO:0016857">
    <property type="term" value="F:racemase and epimerase activity, acting on carbohydrates and derivatives"/>
    <property type="evidence" value="ECO:0007669"/>
    <property type="project" value="InterPro"/>
</dbReference>
<accession>A0A9E2SA01</accession>
<dbReference type="InterPro" id="IPR052996">
    <property type="entry name" value="Carb_Metab_Mutarotase"/>
</dbReference>
<dbReference type="PANTHER" id="PTHR43239">
    <property type="entry name" value="UPF0734 PROTEIN DDB_G0273871/DDB_G0273177"/>
    <property type="match status" value="1"/>
</dbReference>
<evidence type="ECO:0000313" key="1">
    <source>
        <dbReference type="EMBL" id="MBV4357487.1"/>
    </source>
</evidence>
<dbReference type="PANTHER" id="PTHR43239:SF1">
    <property type="entry name" value="UPF0734 PROTEIN DDB_G0273871_DDB_G0273177"/>
    <property type="match status" value="1"/>
</dbReference>
<dbReference type="PROSITE" id="PS51257">
    <property type="entry name" value="PROKAR_LIPOPROTEIN"/>
    <property type="match status" value="1"/>
</dbReference>
<sequence length="142" mass="16021">MNSFYNRLLAIGLAIVIMSGCKEKNTQQQLVEKVFVVNITPDSSKMSEYLAYHKQVWPEVEAGFKKAGYKKITLYRFDHLLVMNITVPADADLNEMGKVAESYSPRCAEWNKIMSHYQVGVAGTAAGQTWVEAKPFYSFGNQ</sequence>
<dbReference type="Pfam" id="PF05336">
    <property type="entry name" value="rhaM"/>
    <property type="match status" value="1"/>
</dbReference>